<name>A0AAD4B9A4_BOLED</name>
<keyword evidence="3" id="KW-0964">Secreted</keyword>
<accession>A0AAD4B9A4</accession>
<evidence type="ECO:0000256" key="4">
    <source>
        <dbReference type="SAM" id="SignalP"/>
    </source>
</evidence>
<dbReference type="InterPro" id="IPR010829">
    <property type="entry name" value="Cerato-platanin"/>
</dbReference>
<evidence type="ECO:0000313" key="5">
    <source>
        <dbReference type="EMBL" id="KAF8414533.1"/>
    </source>
</evidence>
<comment type="similarity">
    <text evidence="2">Belongs to the cerato-platanin family.</text>
</comment>
<dbReference type="EMBL" id="WHUW01000492">
    <property type="protein sequence ID" value="KAF8414533.1"/>
    <property type="molecule type" value="Genomic_DNA"/>
</dbReference>
<organism evidence="5 6">
    <name type="scientific">Boletus edulis BED1</name>
    <dbReference type="NCBI Taxonomy" id="1328754"/>
    <lineage>
        <taxon>Eukaryota</taxon>
        <taxon>Fungi</taxon>
        <taxon>Dikarya</taxon>
        <taxon>Basidiomycota</taxon>
        <taxon>Agaricomycotina</taxon>
        <taxon>Agaricomycetes</taxon>
        <taxon>Agaricomycetidae</taxon>
        <taxon>Boletales</taxon>
        <taxon>Boletineae</taxon>
        <taxon>Boletaceae</taxon>
        <taxon>Boletoideae</taxon>
        <taxon>Boletus</taxon>
    </lineage>
</organism>
<dbReference type="SUPFAM" id="SSF50685">
    <property type="entry name" value="Barwin-like endoglucanases"/>
    <property type="match status" value="1"/>
</dbReference>
<keyword evidence="4" id="KW-0732">Signal</keyword>
<evidence type="ECO:0000256" key="3">
    <source>
        <dbReference type="ARBA" id="ARBA00022525"/>
    </source>
</evidence>
<dbReference type="InterPro" id="IPR036908">
    <property type="entry name" value="RlpA-like_sf"/>
</dbReference>
<evidence type="ECO:0000313" key="6">
    <source>
        <dbReference type="Proteomes" id="UP001194468"/>
    </source>
</evidence>
<evidence type="ECO:0000256" key="1">
    <source>
        <dbReference type="ARBA" id="ARBA00004613"/>
    </source>
</evidence>
<feature type="chain" id="PRO_5042225709" evidence="4">
    <location>
        <begin position="19"/>
        <end position="148"/>
    </location>
</feature>
<dbReference type="Pfam" id="PF07249">
    <property type="entry name" value="Cerato-platanin"/>
    <property type="match status" value="1"/>
</dbReference>
<keyword evidence="6" id="KW-1185">Reference proteome</keyword>
<gene>
    <name evidence="5" type="ORF">L210DRAFT_3591954</name>
</gene>
<reference evidence="5" key="2">
    <citation type="journal article" date="2020" name="Nat. Commun.">
        <title>Large-scale genome sequencing of mycorrhizal fungi provides insights into the early evolution of symbiotic traits.</title>
        <authorList>
            <person name="Miyauchi S."/>
            <person name="Kiss E."/>
            <person name="Kuo A."/>
            <person name="Drula E."/>
            <person name="Kohler A."/>
            <person name="Sanchez-Garcia M."/>
            <person name="Morin E."/>
            <person name="Andreopoulos B."/>
            <person name="Barry K.W."/>
            <person name="Bonito G."/>
            <person name="Buee M."/>
            <person name="Carver A."/>
            <person name="Chen C."/>
            <person name="Cichocki N."/>
            <person name="Clum A."/>
            <person name="Culley D."/>
            <person name="Crous P.W."/>
            <person name="Fauchery L."/>
            <person name="Girlanda M."/>
            <person name="Hayes R.D."/>
            <person name="Keri Z."/>
            <person name="LaButti K."/>
            <person name="Lipzen A."/>
            <person name="Lombard V."/>
            <person name="Magnuson J."/>
            <person name="Maillard F."/>
            <person name="Murat C."/>
            <person name="Nolan M."/>
            <person name="Ohm R.A."/>
            <person name="Pangilinan J."/>
            <person name="Pereira M.F."/>
            <person name="Perotto S."/>
            <person name="Peter M."/>
            <person name="Pfister S."/>
            <person name="Riley R."/>
            <person name="Sitrit Y."/>
            <person name="Stielow J.B."/>
            <person name="Szollosi G."/>
            <person name="Zifcakova L."/>
            <person name="Stursova M."/>
            <person name="Spatafora J.W."/>
            <person name="Tedersoo L."/>
            <person name="Vaario L.M."/>
            <person name="Yamada A."/>
            <person name="Yan M."/>
            <person name="Wang P."/>
            <person name="Xu J."/>
            <person name="Bruns T."/>
            <person name="Baldrian P."/>
            <person name="Vilgalys R."/>
            <person name="Dunand C."/>
            <person name="Henrissat B."/>
            <person name="Grigoriev I.V."/>
            <person name="Hibbett D."/>
            <person name="Nagy L.G."/>
            <person name="Martin F.M."/>
        </authorList>
    </citation>
    <scope>NUCLEOTIDE SEQUENCE</scope>
    <source>
        <strain evidence="5">BED1</strain>
    </source>
</reference>
<dbReference type="Proteomes" id="UP001194468">
    <property type="component" value="Unassembled WGS sequence"/>
</dbReference>
<sequence>MKLLGIAAALSLVTPTVPLYTVLYDTFYDGTQTSLSSVACSTGQYGLIPQGYNIFGDLPSYPFIGGAPLVEGWNSPYCGTCWNITYTNPQGNTFFVIFTAINTGNQGGFTISFAGMDTLTNGNALRLDGMISASATQISERTCATAAG</sequence>
<comment type="subcellular location">
    <subcellularLocation>
        <location evidence="1">Secreted</location>
    </subcellularLocation>
</comment>
<comment type="caution">
    <text evidence="5">The sequence shown here is derived from an EMBL/GenBank/DDBJ whole genome shotgun (WGS) entry which is preliminary data.</text>
</comment>
<dbReference type="GO" id="GO:0005576">
    <property type="term" value="C:extracellular region"/>
    <property type="evidence" value="ECO:0007669"/>
    <property type="project" value="UniProtKB-SubCell"/>
</dbReference>
<protein>
    <submittedName>
        <fullName evidence="5">Cerato-platanin</fullName>
    </submittedName>
</protein>
<proteinExistence type="inferred from homology"/>
<dbReference type="Gene3D" id="2.40.40.10">
    <property type="entry name" value="RlpA-like domain"/>
    <property type="match status" value="1"/>
</dbReference>
<evidence type="ECO:0000256" key="2">
    <source>
        <dbReference type="ARBA" id="ARBA00010421"/>
    </source>
</evidence>
<dbReference type="AlphaFoldDB" id="A0AAD4B9A4"/>
<feature type="signal peptide" evidence="4">
    <location>
        <begin position="1"/>
        <end position="18"/>
    </location>
</feature>
<dbReference type="CDD" id="cd22778">
    <property type="entry name" value="DPBB_CEPL-like"/>
    <property type="match status" value="1"/>
</dbReference>
<reference evidence="5" key="1">
    <citation type="submission" date="2019-10" db="EMBL/GenBank/DDBJ databases">
        <authorList>
            <consortium name="DOE Joint Genome Institute"/>
            <person name="Kuo A."/>
            <person name="Miyauchi S."/>
            <person name="Kiss E."/>
            <person name="Drula E."/>
            <person name="Kohler A."/>
            <person name="Sanchez-Garcia M."/>
            <person name="Andreopoulos B."/>
            <person name="Barry K.W."/>
            <person name="Bonito G."/>
            <person name="Buee M."/>
            <person name="Carver A."/>
            <person name="Chen C."/>
            <person name="Cichocki N."/>
            <person name="Clum A."/>
            <person name="Culley D."/>
            <person name="Crous P.W."/>
            <person name="Fauchery L."/>
            <person name="Girlanda M."/>
            <person name="Hayes R."/>
            <person name="Keri Z."/>
            <person name="LaButti K."/>
            <person name="Lipzen A."/>
            <person name="Lombard V."/>
            <person name="Magnuson J."/>
            <person name="Maillard F."/>
            <person name="Morin E."/>
            <person name="Murat C."/>
            <person name="Nolan M."/>
            <person name="Ohm R."/>
            <person name="Pangilinan J."/>
            <person name="Pereira M."/>
            <person name="Perotto S."/>
            <person name="Peter M."/>
            <person name="Riley R."/>
            <person name="Sitrit Y."/>
            <person name="Stielow B."/>
            <person name="Szollosi G."/>
            <person name="Zifcakova L."/>
            <person name="Stursova M."/>
            <person name="Spatafora J.W."/>
            <person name="Tedersoo L."/>
            <person name="Vaario L.-M."/>
            <person name="Yamada A."/>
            <person name="Yan M."/>
            <person name="Wang P."/>
            <person name="Xu J."/>
            <person name="Bruns T."/>
            <person name="Baldrian P."/>
            <person name="Vilgalys R."/>
            <person name="Henrissat B."/>
            <person name="Grigoriev I.V."/>
            <person name="Hibbett D."/>
            <person name="Nagy L.G."/>
            <person name="Martin F.M."/>
        </authorList>
    </citation>
    <scope>NUCLEOTIDE SEQUENCE</scope>
    <source>
        <strain evidence="5">BED1</strain>
    </source>
</reference>